<sequence length="135" mass="14332">MRLTRTAIAAAVLALAGCASAPVLQAPPVEITGEQVTEYWTPVHDTIMRPMGQSRLRSGEVRPHADKVTVTYLIDSNGRVHDARVVSAEPANAYAGWAVDAISAFSYQPAPDNPGRVPVKPTQTLTLLPGPPPTP</sequence>
<reference evidence="4 5" key="1">
    <citation type="submission" date="2021-04" db="EMBL/GenBank/DDBJ databases">
        <authorList>
            <person name="Rodrigo-Torres L."/>
            <person name="Arahal R. D."/>
            <person name="Lucena T."/>
        </authorList>
    </citation>
    <scope>NUCLEOTIDE SEQUENCE [LARGE SCALE GENOMIC DNA]</scope>
    <source>
        <strain evidence="4 5">CECT 30171</strain>
    </source>
</reference>
<dbReference type="Pfam" id="PF03544">
    <property type="entry name" value="TonB_C"/>
    <property type="match status" value="1"/>
</dbReference>
<keyword evidence="5" id="KW-1185">Reference proteome</keyword>
<evidence type="ECO:0000313" key="5">
    <source>
        <dbReference type="Proteomes" id="UP000680116"/>
    </source>
</evidence>
<organism evidence="4 5">
    <name type="scientific">Novilysobacter luteus</name>
    <dbReference type="NCBI Taxonomy" id="2822368"/>
    <lineage>
        <taxon>Bacteria</taxon>
        <taxon>Pseudomonadati</taxon>
        <taxon>Pseudomonadota</taxon>
        <taxon>Gammaproteobacteria</taxon>
        <taxon>Lysobacterales</taxon>
        <taxon>Lysobacteraceae</taxon>
        <taxon>Novilysobacter</taxon>
    </lineage>
</organism>
<gene>
    <name evidence="4" type="ORF">LYB30171_00373</name>
</gene>
<accession>A0ABM8UCK5</accession>
<dbReference type="SUPFAM" id="SSF74653">
    <property type="entry name" value="TolA/TonB C-terminal domain"/>
    <property type="match status" value="1"/>
</dbReference>
<dbReference type="EMBL" id="OU015430">
    <property type="protein sequence ID" value="CAG4968881.1"/>
    <property type="molecule type" value="Genomic_DNA"/>
</dbReference>
<keyword evidence="2" id="KW-0732">Signal</keyword>
<dbReference type="InterPro" id="IPR037682">
    <property type="entry name" value="TonB_C"/>
</dbReference>
<dbReference type="RefSeq" id="WP_215219391.1">
    <property type="nucleotide sequence ID" value="NZ_OU015430.1"/>
</dbReference>
<proteinExistence type="predicted"/>
<dbReference type="Proteomes" id="UP000680116">
    <property type="component" value="Chromosome"/>
</dbReference>
<evidence type="ECO:0000313" key="4">
    <source>
        <dbReference type="EMBL" id="CAG4968881.1"/>
    </source>
</evidence>
<dbReference type="Gene3D" id="3.30.2420.10">
    <property type="entry name" value="TonB"/>
    <property type="match status" value="1"/>
</dbReference>
<feature type="chain" id="PRO_5046693316" description="TonB C-terminal domain-containing protein" evidence="2">
    <location>
        <begin position="22"/>
        <end position="135"/>
    </location>
</feature>
<dbReference type="PROSITE" id="PS51257">
    <property type="entry name" value="PROKAR_LIPOPROTEIN"/>
    <property type="match status" value="1"/>
</dbReference>
<feature type="region of interest" description="Disordered" evidence="1">
    <location>
        <begin position="110"/>
        <end position="135"/>
    </location>
</feature>
<name>A0ABM8UCK5_9GAMM</name>
<evidence type="ECO:0000256" key="1">
    <source>
        <dbReference type="SAM" id="MobiDB-lite"/>
    </source>
</evidence>
<evidence type="ECO:0000256" key="2">
    <source>
        <dbReference type="SAM" id="SignalP"/>
    </source>
</evidence>
<protein>
    <recommendedName>
        <fullName evidence="3">TonB C-terminal domain-containing protein</fullName>
    </recommendedName>
</protein>
<evidence type="ECO:0000259" key="3">
    <source>
        <dbReference type="Pfam" id="PF03544"/>
    </source>
</evidence>
<feature type="domain" description="TonB C-terminal" evidence="3">
    <location>
        <begin position="67"/>
        <end position="121"/>
    </location>
</feature>
<feature type="signal peptide" evidence="2">
    <location>
        <begin position="1"/>
        <end position="21"/>
    </location>
</feature>